<accession>A0A7V2ZM91</accession>
<sequence>MKKIIVALTFLFYSGISFSQIRIDSLSYALIPFYSVGLDELSISTSESILRMELEKLGVSNLISKKKTEIATTNEKCSDPECAVEVAERLNADRVIFCKLNPLGEKIIVQYYLIDVQSKSNLLMEQTTANSLEDLENVMKRIAKSISSVKKFSESAEVGKITETETLESLRRSSKYNFGITFGYLFPQTGYDNDFDKTFVFNTHFDYELSDYAVGLMLGLRRGFAANIYANYLFSKTDVCPYIGGSFGFHWVTHNAVIYYSNDKKSSDGFELGLATGLRLFHTYDFQVVLNLEYIITFNDYNDKAIVFTIGIL</sequence>
<dbReference type="InterPro" id="IPR011250">
    <property type="entry name" value="OMP/PagP_B-barrel"/>
</dbReference>
<organism evidence="1">
    <name type="scientific">Ignavibacterium album</name>
    <dbReference type="NCBI Taxonomy" id="591197"/>
    <lineage>
        <taxon>Bacteria</taxon>
        <taxon>Pseudomonadati</taxon>
        <taxon>Ignavibacteriota</taxon>
        <taxon>Ignavibacteria</taxon>
        <taxon>Ignavibacteriales</taxon>
        <taxon>Ignavibacteriaceae</taxon>
        <taxon>Ignavibacterium</taxon>
    </lineage>
</organism>
<dbReference type="Gene3D" id="3.40.50.10070">
    <property type="entry name" value="TolB, N-terminal domain"/>
    <property type="match status" value="1"/>
</dbReference>
<proteinExistence type="predicted"/>
<dbReference type="SUPFAM" id="SSF56925">
    <property type="entry name" value="OMPA-like"/>
    <property type="match status" value="1"/>
</dbReference>
<protein>
    <submittedName>
        <fullName evidence="1">Uncharacterized protein</fullName>
    </submittedName>
</protein>
<reference evidence="1" key="1">
    <citation type="journal article" date="2020" name="mSystems">
        <title>Genome- and Community-Level Interaction Insights into Carbon Utilization and Element Cycling Functions of Hydrothermarchaeota in Hydrothermal Sediment.</title>
        <authorList>
            <person name="Zhou Z."/>
            <person name="Liu Y."/>
            <person name="Xu W."/>
            <person name="Pan J."/>
            <person name="Luo Z.H."/>
            <person name="Li M."/>
        </authorList>
    </citation>
    <scope>NUCLEOTIDE SEQUENCE [LARGE SCALE GENOMIC DNA]</scope>
    <source>
        <strain evidence="1">SpSt-479</strain>
    </source>
</reference>
<dbReference type="AlphaFoldDB" id="A0A7V2ZM91"/>
<name>A0A7V2ZM91_9BACT</name>
<comment type="caution">
    <text evidence="1">The sequence shown here is derived from an EMBL/GenBank/DDBJ whole genome shotgun (WGS) entry which is preliminary data.</text>
</comment>
<dbReference type="EMBL" id="DSUJ01000011">
    <property type="protein sequence ID" value="HFI92593.1"/>
    <property type="molecule type" value="Genomic_DNA"/>
</dbReference>
<evidence type="ECO:0000313" key="1">
    <source>
        <dbReference type="EMBL" id="HFI92593.1"/>
    </source>
</evidence>
<gene>
    <name evidence="1" type="ORF">ENS31_13830</name>
</gene>